<protein>
    <recommendedName>
        <fullName evidence="2">Smf/DprA SLOG domain-containing protein</fullName>
    </recommendedName>
</protein>
<dbReference type="PANTHER" id="PTHR43022">
    <property type="entry name" value="PROTEIN SMF"/>
    <property type="match status" value="1"/>
</dbReference>
<keyword evidence="4" id="KW-1185">Reference proteome</keyword>
<proteinExistence type="inferred from homology"/>
<dbReference type="GO" id="GO:0009294">
    <property type="term" value="P:DNA-mediated transformation"/>
    <property type="evidence" value="ECO:0007669"/>
    <property type="project" value="InterPro"/>
</dbReference>
<evidence type="ECO:0000256" key="1">
    <source>
        <dbReference type="ARBA" id="ARBA00006525"/>
    </source>
</evidence>
<dbReference type="OrthoDB" id="9785707at2"/>
<comment type="similarity">
    <text evidence="1">Belongs to the DprA/Smf family.</text>
</comment>
<dbReference type="InterPro" id="IPR057666">
    <property type="entry name" value="DrpA_SLOG"/>
</dbReference>
<comment type="caution">
    <text evidence="3">The sequence shown here is derived from an EMBL/GenBank/DDBJ whole genome shotgun (WGS) entry which is preliminary data.</text>
</comment>
<name>A0A0L6TZK2_9FIRM</name>
<dbReference type="RefSeq" id="WP_050741198.1">
    <property type="nucleotide sequence ID" value="NZ_LGYO01000040.1"/>
</dbReference>
<evidence type="ECO:0000313" key="3">
    <source>
        <dbReference type="EMBL" id="KNZ40990.1"/>
    </source>
</evidence>
<dbReference type="EMBL" id="LGYO01000040">
    <property type="protein sequence ID" value="KNZ40990.1"/>
    <property type="molecule type" value="Genomic_DNA"/>
</dbReference>
<reference evidence="4" key="1">
    <citation type="submission" date="2015-07" db="EMBL/GenBank/DDBJ databases">
        <title>Draft genome sequence of Acetobacterium bakii DSM 8293, a potential psychrophilic chemical producer through syngas fermentation.</title>
        <authorList>
            <person name="Song Y."/>
            <person name="Hwang S."/>
            <person name="Cho B.-K."/>
        </authorList>
    </citation>
    <scope>NUCLEOTIDE SEQUENCE [LARGE SCALE GENOMIC DNA]</scope>
    <source>
        <strain evidence="4">DSM 8239</strain>
    </source>
</reference>
<accession>A0A0L6TZK2</accession>
<dbReference type="SUPFAM" id="SSF102405">
    <property type="entry name" value="MCP/YpsA-like"/>
    <property type="match status" value="1"/>
</dbReference>
<evidence type="ECO:0000313" key="4">
    <source>
        <dbReference type="Proteomes" id="UP000036873"/>
    </source>
</evidence>
<organism evidence="3 4">
    <name type="scientific">Acetobacterium bakii</name>
    <dbReference type="NCBI Taxonomy" id="52689"/>
    <lineage>
        <taxon>Bacteria</taxon>
        <taxon>Bacillati</taxon>
        <taxon>Bacillota</taxon>
        <taxon>Clostridia</taxon>
        <taxon>Eubacteriales</taxon>
        <taxon>Eubacteriaceae</taxon>
        <taxon>Acetobacterium</taxon>
    </lineage>
</organism>
<dbReference type="AlphaFoldDB" id="A0A0L6TZK2"/>
<dbReference type="Gene3D" id="3.40.50.450">
    <property type="match status" value="1"/>
</dbReference>
<dbReference type="InterPro" id="IPR003488">
    <property type="entry name" value="DprA"/>
</dbReference>
<sequence>MVKMMDFHRNLMGLLQLQGIGRKKIKIIVEHIKHPENSTFTELIEVGKELGFIPDTIAKDALIKAVSTSDRILEDNQKKDIKTLSFFDANYPEALVFEDSPVLLYYQGDLNLLHMENRAAVIGSRNPSLEGFKFAVNTGEFLAKQGFAVISGLATGCDSGAHHGCLKAGGKTLAFLPSGLLNVYPRENLGLAHKILDSNGCLLSEYSHHEAIHAYKFIERDRLQAATSNFLIVSEFSARSGTIHTLTFAKKYNKKILSSRMIYERSQGGFQELQKKKIPYETLEVETLYNLIKNYKNNKSFVFL</sequence>
<gene>
    <name evidence="3" type="ORF">AKG39_14900</name>
</gene>
<feature type="domain" description="Smf/DprA SLOG" evidence="2">
    <location>
        <begin position="83"/>
        <end position="274"/>
    </location>
</feature>
<dbReference type="STRING" id="52689.AKG39_14900"/>
<evidence type="ECO:0000259" key="2">
    <source>
        <dbReference type="Pfam" id="PF02481"/>
    </source>
</evidence>
<dbReference type="Proteomes" id="UP000036873">
    <property type="component" value="Unassembled WGS sequence"/>
</dbReference>
<dbReference type="Pfam" id="PF02481">
    <property type="entry name" value="DNA_processg_A"/>
    <property type="match status" value="1"/>
</dbReference>
<dbReference type="PANTHER" id="PTHR43022:SF1">
    <property type="entry name" value="PROTEIN SMF"/>
    <property type="match status" value="1"/>
</dbReference>